<accession>A0ABV8D8D1</accession>
<protein>
    <recommendedName>
        <fullName evidence="4">DUF3617 family protein</fullName>
    </recommendedName>
</protein>
<dbReference type="EMBL" id="JBHSAJ010000018">
    <property type="protein sequence ID" value="MFC3934493.1"/>
    <property type="molecule type" value="Genomic_DNA"/>
</dbReference>
<organism evidence="2 3">
    <name type="scientific">Acidovorax facilis</name>
    <dbReference type="NCBI Taxonomy" id="12917"/>
    <lineage>
        <taxon>Bacteria</taxon>
        <taxon>Pseudomonadati</taxon>
        <taxon>Pseudomonadota</taxon>
        <taxon>Betaproteobacteria</taxon>
        <taxon>Burkholderiales</taxon>
        <taxon>Comamonadaceae</taxon>
        <taxon>Acidovorax</taxon>
    </lineage>
</organism>
<evidence type="ECO:0000313" key="2">
    <source>
        <dbReference type="EMBL" id="MFC3934493.1"/>
    </source>
</evidence>
<keyword evidence="1" id="KW-0732">Signal</keyword>
<sequence length="166" mass="17297">MTCSLPARLRSLVRFGAVARSVACAGARKALWAALALAQPVCWSQAQAPALAASSTLPASRLAAQWEGPALVGQLQLRLIVLDAERGVVAAALTVGSPQCSGGLDSLGQWQRGTLVLKPYRPEPDAAACEVQVRVDADGRRAWVSETGCGAYRGAACVFEGQLLAR</sequence>
<reference evidence="3" key="1">
    <citation type="journal article" date="2019" name="Int. J. Syst. Evol. Microbiol.">
        <title>The Global Catalogue of Microorganisms (GCM) 10K type strain sequencing project: providing services to taxonomists for standard genome sequencing and annotation.</title>
        <authorList>
            <consortium name="The Broad Institute Genomics Platform"/>
            <consortium name="The Broad Institute Genome Sequencing Center for Infectious Disease"/>
            <person name="Wu L."/>
            <person name="Ma J."/>
        </authorList>
    </citation>
    <scope>NUCLEOTIDE SEQUENCE [LARGE SCALE GENOMIC DNA]</scope>
    <source>
        <strain evidence="3">CCUG 2113</strain>
    </source>
</reference>
<keyword evidence="3" id="KW-1185">Reference proteome</keyword>
<evidence type="ECO:0000256" key="1">
    <source>
        <dbReference type="SAM" id="SignalP"/>
    </source>
</evidence>
<evidence type="ECO:0008006" key="4">
    <source>
        <dbReference type="Google" id="ProtNLM"/>
    </source>
</evidence>
<feature type="chain" id="PRO_5047342228" description="DUF3617 family protein" evidence="1">
    <location>
        <begin position="39"/>
        <end position="166"/>
    </location>
</feature>
<evidence type="ECO:0000313" key="3">
    <source>
        <dbReference type="Proteomes" id="UP001595693"/>
    </source>
</evidence>
<gene>
    <name evidence="2" type="ORF">ACFOW3_07635</name>
</gene>
<name>A0ABV8D8D1_9BURK</name>
<feature type="signal peptide" evidence="1">
    <location>
        <begin position="1"/>
        <end position="38"/>
    </location>
</feature>
<proteinExistence type="predicted"/>
<comment type="caution">
    <text evidence="2">The sequence shown here is derived from an EMBL/GenBank/DDBJ whole genome shotgun (WGS) entry which is preliminary data.</text>
</comment>
<dbReference type="Proteomes" id="UP001595693">
    <property type="component" value="Unassembled WGS sequence"/>
</dbReference>
<dbReference type="RefSeq" id="WP_156358755.1">
    <property type="nucleotide sequence ID" value="NZ_JAMXAX010000073.1"/>
</dbReference>